<feature type="transmembrane region" description="Helical" evidence="2">
    <location>
        <begin position="438"/>
        <end position="455"/>
    </location>
</feature>
<feature type="region of interest" description="Disordered" evidence="1">
    <location>
        <begin position="1"/>
        <end position="39"/>
    </location>
</feature>
<feature type="transmembrane region" description="Helical" evidence="2">
    <location>
        <begin position="409"/>
        <end position="432"/>
    </location>
</feature>
<keyword evidence="4" id="KW-1185">Reference proteome</keyword>
<evidence type="ECO:0000313" key="3">
    <source>
        <dbReference type="EMBL" id="CAK9039658.1"/>
    </source>
</evidence>
<reference evidence="3 4" key="1">
    <citation type="submission" date="2024-02" db="EMBL/GenBank/DDBJ databases">
        <authorList>
            <person name="Chen Y."/>
            <person name="Shah S."/>
            <person name="Dougan E. K."/>
            <person name="Thang M."/>
            <person name="Chan C."/>
        </authorList>
    </citation>
    <scope>NUCLEOTIDE SEQUENCE [LARGE SCALE GENOMIC DNA]</scope>
</reference>
<feature type="transmembrane region" description="Helical" evidence="2">
    <location>
        <begin position="380"/>
        <end position="397"/>
    </location>
</feature>
<proteinExistence type="predicted"/>
<organism evidence="3 4">
    <name type="scientific">Durusdinium trenchii</name>
    <dbReference type="NCBI Taxonomy" id="1381693"/>
    <lineage>
        <taxon>Eukaryota</taxon>
        <taxon>Sar</taxon>
        <taxon>Alveolata</taxon>
        <taxon>Dinophyceae</taxon>
        <taxon>Suessiales</taxon>
        <taxon>Symbiodiniaceae</taxon>
        <taxon>Durusdinium</taxon>
    </lineage>
</organism>
<accession>A0ABP0LKE1</accession>
<protein>
    <submittedName>
        <fullName evidence="3">Uncharacterized protein</fullName>
    </submittedName>
</protein>
<keyword evidence="2" id="KW-0812">Transmembrane</keyword>
<keyword evidence="2" id="KW-0472">Membrane</keyword>
<name>A0ABP0LKE1_9DINO</name>
<sequence>MAATTKSGHTSKSAQTSKSAATARSARSGAGPAGPGARYMVRSRARTSTIDAMQMHEAVTPDRWCVTKMDLRHLRLEADGARPWRDPEHHRIKTMDRGVFLGSALPRPQQVLRWLQDGEIQSNPDTEDSDDEDKYGPSIYSVNEQYIKPVTADAGKMSWALMMNPEGLDCDLFVSHAWQEGAELTYVDDRRHSSGIDAQSFAGIFEFLSKVLGSWPFWVRHAWCCMLANPQHLNIGSMLQSPKTSPFALALEASRLVTTLRSIRRATERSGRIQPTQERLLPAVVRLLGAVAAQAAGDLAKASEIHKGYEAYVASEKSKVIQIAKPLQQLGGSCWLRDNRGNRRNLWLGTMAELGLKLLSAVGTRAPVTISQKVKMGEDGLGVIFIALALLASANTHHVMRQASNYMGLVAVSACLAVSWIPLPTVRFIWVLPPAVRVIYNVLLWLCVLAFFLLAEVDRARSEDIACEGQKLRKGYRGSICQEIGNNVHQVDHAINVLISAGLSSPALRACAEKGVEIEGAGHAESAIPLVFLGPQQLGEMSRTERMRSRKVFSTQRPIREYTRYI</sequence>
<dbReference type="EMBL" id="CAXAMM010016692">
    <property type="protein sequence ID" value="CAK9039658.1"/>
    <property type="molecule type" value="Genomic_DNA"/>
</dbReference>
<keyword evidence="2" id="KW-1133">Transmembrane helix</keyword>
<evidence type="ECO:0000256" key="1">
    <source>
        <dbReference type="SAM" id="MobiDB-lite"/>
    </source>
</evidence>
<comment type="caution">
    <text evidence="3">The sequence shown here is derived from an EMBL/GenBank/DDBJ whole genome shotgun (WGS) entry which is preliminary data.</text>
</comment>
<feature type="compositionally biased region" description="Polar residues" evidence="1">
    <location>
        <begin position="1"/>
        <end position="10"/>
    </location>
</feature>
<feature type="compositionally biased region" description="Low complexity" evidence="1">
    <location>
        <begin position="11"/>
        <end position="30"/>
    </location>
</feature>
<evidence type="ECO:0000313" key="4">
    <source>
        <dbReference type="Proteomes" id="UP001642464"/>
    </source>
</evidence>
<evidence type="ECO:0000256" key="2">
    <source>
        <dbReference type="SAM" id="Phobius"/>
    </source>
</evidence>
<gene>
    <name evidence="3" type="ORF">SCF082_LOCUS23195</name>
</gene>
<dbReference type="Proteomes" id="UP001642464">
    <property type="component" value="Unassembled WGS sequence"/>
</dbReference>